<protein>
    <recommendedName>
        <fullName evidence="5">MFS transporter</fullName>
    </recommendedName>
</protein>
<feature type="transmembrane region" description="Helical" evidence="2">
    <location>
        <begin position="393"/>
        <end position="421"/>
    </location>
</feature>
<gene>
    <name evidence="3" type="ORF">CJP73_07050</name>
</gene>
<evidence type="ECO:0008006" key="5">
    <source>
        <dbReference type="Google" id="ProtNLM"/>
    </source>
</evidence>
<name>A0A3A1YUT5_9BURK</name>
<feature type="transmembrane region" description="Helical" evidence="2">
    <location>
        <begin position="265"/>
        <end position="286"/>
    </location>
</feature>
<evidence type="ECO:0000313" key="4">
    <source>
        <dbReference type="Proteomes" id="UP000266206"/>
    </source>
</evidence>
<sequence>MTIPSVRSGLQYGALGLPLSFVALPLYVYMPSYYANEFGMSLTLLGALLLGVRIFDAITDPVIGQLADDVFQRGLKLTAWVLGVSAVLLWLGFTGLFFPPQLFFDVGQENGSGLLIWAVFALLLTYLSYGVLTIVHQSWAARLRGDDQTQSKWVSWREGFALVGVLVASVLPSVSGMGTTSVVLGLTLAMGAVALLLGPAPSRNTHDPKHVAPRRWAQMVQPWRISAYRGLIAVFLLNGIASAIPATLLLFFVNDRLMAQGWEGLFLFIYFALAAGSMPAWIACVARWGLSRTWLIGMALAIAGFIGAAFIGAGDIVAFALICAASGFALGADLALPAALLAKVIRRHEADVGREGAYFGWWSSAAKLNLALAAGLALPLLEWLGYSPGTQDAAGLFALTVGYAVLPCILKLFAMGALWVWRMNFDRKGEVNEHVWHSA</sequence>
<comment type="similarity">
    <text evidence="1">Belongs to the sodium:galactoside symporter (TC 2.A.2) family.</text>
</comment>
<dbReference type="AlphaFoldDB" id="A0A3A1YUT5"/>
<dbReference type="InterPro" id="IPR036259">
    <property type="entry name" value="MFS_trans_sf"/>
</dbReference>
<feature type="transmembrane region" description="Helical" evidence="2">
    <location>
        <begin position="12"/>
        <end position="32"/>
    </location>
</feature>
<feature type="transmembrane region" description="Helical" evidence="2">
    <location>
        <begin position="231"/>
        <end position="253"/>
    </location>
</feature>
<dbReference type="PANTHER" id="PTHR11328:SF24">
    <property type="entry name" value="MAJOR FACILITATOR SUPERFAMILY (MFS) PROFILE DOMAIN-CONTAINING PROTEIN"/>
    <property type="match status" value="1"/>
</dbReference>
<keyword evidence="2" id="KW-0472">Membrane</keyword>
<feature type="transmembrane region" description="Helical" evidence="2">
    <location>
        <begin position="181"/>
        <end position="200"/>
    </location>
</feature>
<dbReference type="PANTHER" id="PTHR11328">
    <property type="entry name" value="MAJOR FACILITATOR SUPERFAMILY DOMAIN-CONTAINING PROTEIN"/>
    <property type="match status" value="1"/>
</dbReference>
<feature type="transmembrane region" description="Helical" evidence="2">
    <location>
        <begin position="293"/>
        <end position="313"/>
    </location>
</feature>
<feature type="transmembrane region" description="Helical" evidence="2">
    <location>
        <begin position="357"/>
        <end position="381"/>
    </location>
</feature>
<feature type="transmembrane region" description="Helical" evidence="2">
    <location>
        <begin position="156"/>
        <end position="175"/>
    </location>
</feature>
<keyword evidence="2" id="KW-1133">Transmembrane helix</keyword>
<evidence type="ECO:0000256" key="1">
    <source>
        <dbReference type="ARBA" id="ARBA00009617"/>
    </source>
</evidence>
<dbReference type="Gene3D" id="1.20.1250.20">
    <property type="entry name" value="MFS general substrate transporter like domains"/>
    <property type="match status" value="1"/>
</dbReference>
<evidence type="ECO:0000256" key="2">
    <source>
        <dbReference type="SAM" id="Phobius"/>
    </source>
</evidence>
<dbReference type="InterPro" id="IPR039672">
    <property type="entry name" value="MFS_2"/>
</dbReference>
<dbReference type="GO" id="GO:0015293">
    <property type="term" value="F:symporter activity"/>
    <property type="evidence" value="ECO:0007669"/>
    <property type="project" value="InterPro"/>
</dbReference>
<accession>A0A3A1YUT5</accession>
<feature type="transmembrane region" description="Helical" evidence="2">
    <location>
        <begin position="319"/>
        <end position="345"/>
    </location>
</feature>
<feature type="transmembrane region" description="Helical" evidence="2">
    <location>
        <begin position="38"/>
        <end position="56"/>
    </location>
</feature>
<keyword evidence="2" id="KW-0812">Transmembrane</keyword>
<reference evidence="3 4" key="1">
    <citation type="submission" date="2017-08" db="EMBL/GenBank/DDBJ databases">
        <title>Pusillimonas indicus sp. nov., a member of the family Alcaligenaceae isolated from surface seawater.</title>
        <authorList>
            <person name="Li J."/>
        </authorList>
    </citation>
    <scope>NUCLEOTIDE SEQUENCE [LARGE SCALE GENOMIC DNA]</scope>
    <source>
        <strain evidence="3 4">L52-1-41</strain>
    </source>
</reference>
<dbReference type="SUPFAM" id="SSF103473">
    <property type="entry name" value="MFS general substrate transporter"/>
    <property type="match status" value="1"/>
</dbReference>
<dbReference type="Pfam" id="PF13347">
    <property type="entry name" value="MFS_2"/>
    <property type="match status" value="1"/>
</dbReference>
<evidence type="ECO:0000313" key="3">
    <source>
        <dbReference type="EMBL" id="RIY41281.1"/>
    </source>
</evidence>
<dbReference type="RefSeq" id="WP_119515926.1">
    <property type="nucleotide sequence ID" value="NZ_NQYH01000004.1"/>
</dbReference>
<dbReference type="EMBL" id="NQYH01000004">
    <property type="protein sequence ID" value="RIY41281.1"/>
    <property type="molecule type" value="Genomic_DNA"/>
</dbReference>
<organism evidence="3 4">
    <name type="scientific">Neopusillimonas maritima</name>
    <dbReference type="NCBI Taxonomy" id="2026239"/>
    <lineage>
        <taxon>Bacteria</taxon>
        <taxon>Pseudomonadati</taxon>
        <taxon>Pseudomonadota</taxon>
        <taxon>Betaproteobacteria</taxon>
        <taxon>Burkholderiales</taxon>
        <taxon>Alcaligenaceae</taxon>
        <taxon>Neopusillimonas</taxon>
    </lineage>
</organism>
<dbReference type="Proteomes" id="UP000266206">
    <property type="component" value="Unassembled WGS sequence"/>
</dbReference>
<comment type="caution">
    <text evidence="3">The sequence shown here is derived from an EMBL/GenBank/DDBJ whole genome shotgun (WGS) entry which is preliminary data.</text>
</comment>
<proteinExistence type="inferred from homology"/>
<dbReference type="GO" id="GO:0005886">
    <property type="term" value="C:plasma membrane"/>
    <property type="evidence" value="ECO:0007669"/>
    <property type="project" value="TreeGrafter"/>
</dbReference>
<feature type="transmembrane region" description="Helical" evidence="2">
    <location>
        <begin position="77"/>
        <end position="98"/>
    </location>
</feature>
<dbReference type="GO" id="GO:0008643">
    <property type="term" value="P:carbohydrate transport"/>
    <property type="evidence" value="ECO:0007669"/>
    <property type="project" value="InterPro"/>
</dbReference>
<feature type="transmembrane region" description="Helical" evidence="2">
    <location>
        <begin position="114"/>
        <end position="135"/>
    </location>
</feature>
<dbReference type="OrthoDB" id="181905at2"/>